<organism evidence="3 4">
    <name type="scientific">Salinicoccus kekensis</name>
    <dbReference type="NCBI Taxonomy" id="714307"/>
    <lineage>
        <taxon>Bacteria</taxon>
        <taxon>Bacillati</taxon>
        <taxon>Bacillota</taxon>
        <taxon>Bacilli</taxon>
        <taxon>Bacillales</taxon>
        <taxon>Staphylococcaceae</taxon>
        <taxon>Salinicoccus</taxon>
    </lineage>
</organism>
<dbReference type="EMBL" id="OBQF01000002">
    <property type="protein sequence ID" value="SOC41206.1"/>
    <property type="molecule type" value="Genomic_DNA"/>
</dbReference>
<reference evidence="4" key="1">
    <citation type="submission" date="2017-08" db="EMBL/GenBank/DDBJ databases">
        <authorList>
            <person name="Varghese N."/>
            <person name="Submissions S."/>
        </authorList>
    </citation>
    <scope>NUCLEOTIDE SEQUENCE [LARGE SCALE GENOMIC DNA]</scope>
    <source>
        <strain evidence="4">DSM 23173</strain>
    </source>
</reference>
<dbReference type="RefSeq" id="WP_097040258.1">
    <property type="nucleotide sequence ID" value="NZ_OBQF01000002.1"/>
</dbReference>
<evidence type="ECO:0000313" key="4">
    <source>
        <dbReference type="Proteomes" id="UP000219412"/>
    </source>
</evidence>
<sequence length="470" mass="54920">MVKNQSMYKRLGIKTKSGSFKKWYGAGLLNEVDEKFVAEVKEYWNDKTDRTLDPALHLAFMNLNGKKEPKLLSYGVMNYEVYPVFNDYSVTNFYGDKNIYDRVIQPSNTVVTVLRGIRGKYFDASYNYIDSSEALEILNKTDKDMIIKPSRSNNGSGISKFKIDNNRAYFSDETVSIDDLLNEFGGNFIIQEMLEQHPNMAEPHPDSVNSLRMVTFRWKGEIRYLLAYVRIGSNGDIRDNGDTDTDPRVGVKDNGEFFDFALSHDGKKHFEHPTTGFKFSELKPIPNYDEFIQYVKELHENFLHLDIVSWDIAVGKEGQPVFIEANFAGPIPFYQLVSQKPMFGDLTEEVMEYVQKKRAQRKFKLMSKHEKVQIKREKNRTRKELNDNRRLVAELKEEVNRLTNENLKNEEVNKKKNSKLKQEKQTLAKENRELLKEKTGYEKEYKKMKQSNSWRITAPVRFISSKFKKK</sequence>
<dbReference type="SUPFAM" id="SSF56059">
    <property type="entry name" value="Glutathione synthetase ATP-binding domain-like"/>
    <property type="match status" value="1"/>
</dbReference>
<keyword evidence="4" id="KW-1185">Reference proteome</keyword>
<gene>
    <name evidence="3" type="ORF">SAMN05878391_1281</name>
</gene>
<dbReference type="Pfam" id="PF14397">
    <property type="entry name" value="ATPgrasp_ST"/>
    <property type="match status" value="1"/>
</dbReference>
<name>A0A285UKR9_9STAP</name>
<evidence type="ECO:0000256" key="1">
    <source>
        <dbReference type="SAM" id="MobiDB-lite"/>
    </source>
</evidence>
<dbReference type="OrthoDB" id="8736147at2"/>
<feature type="region of interest" description="Disordered" evidence="1">
    <location>
        <begin position="408"/>
        <end position="430"/>
    </location>
</feature>
<protein>
    <submittedName>
        <fullName evidence="3">Putatie polysaccharide biosynthesis protein</fullName>
    </submittedName>
</protein>
<evidence type="ECO:0000313" key="3">
    <source>
        <dbReference type="EMBL" id="SOC41206.1"/>
    </source>
</evidence>
<dbReference type="AlphaFoldDB" id="A0A285UKR9"/>
<evidence type="ECO:0000259" key="2">
    <source>
        <dbReference type="Pfam" id="PF14397"/>
    </source>
</evidence>
<feature type="domain" description="Alpha-L-glutamate ligase-related protein ATP-grasp" evidence="2">
    <location>
        <begin position="78"/>
        <end position="346"/>
    </location>
</feature>
<dbReference type="Proteomes" id="UP000219412">
    <property type="component" value="Unassembled WGS sequence"/>
</dbReference>
<proteinExistence type="predicted"/>
<dbReference type="InterPro" id="IPR039523">
    <property type="entry name" value="RimK-rel_E_lig_ATP-grasp"/>
</dbReference>
<accession>A0A285UKR9</accession>